<evidence type="ECO:0000256" key="4">
    <source>
        <dbReference type="ARBA" id="ARBA00022840"/>
    </source>
</evidence>
<dbReference type="PROSITE" id="PS50893">
    <property type="entry name" value="ABC_TRANSPORTER_2"/>
    <property type="match status" value="1"/>
</dbReference>
<dbReference type="SMART" id="SM00930">
    <property type="entry name" value="NIL"/>
    <property type="match status" value="1"/>
</dbReference>
<dbReference type="InterPro" id="IPR050086">
    <property type="entry name" value="MetN_ABC_transporter-like"/>
</dbReference>
<evidence type="ECO:0000256" key="3">
    <source>
        <dbReference type="ARBA" id="ARBA00022741"/>
    </source>
</evidence>
<organism evidence="9 10">
    <name type="scientific">Bifidobacterium anseris</name>
    <dbReference type="NCBI Taxonomy" id="2020963"/>
    <lineage>
        <taxon>Bacteria</taxon>
        <taxon>Bacillati</taxon>
        <taxon>Actinomycetota</taxon>
        <taxon>Actinomycetes</taxon>
        <taxon>Bifidobacteriales</taxon>
        <taxon>Bifidobacteriaceae</taxon>
        <taxon>Bifidobacterium</taxon>
    </lineage>
</organism>
<proteinExistence type="predicted"/>
<evidence type="ECO:0000259" key="8">
    <source>
        <dbReference type="PROSITE" id="PS50893"/>
    </source>
</evidence>
<dbReference type="Gene3D" id="3.40.50.300">
    <property type="entry name" value="P-loop containing nucleotide triphosphate hydrolases"/>
    <property type="match status" value="1"/>
</dbReference>
<dbReference type="EMBL" id="NMYC01000001">
    <property type="protein sequence ID" value="PLS27844.1"/>
    <property type="molecule type" value="Genomic_DNA"/>
</dbReference>
<evidence type="ECO:0000256" key="2">
    <source>
        <dbReference type="ARBA" id="ARBA00022475"/>
    </source>
</evidence>
<dbReference type="InterPro" id="IPR003439">
    <property type="entry name" value="ABC_transporter-like_ATP-bd"/>
</dbReference>
<dbReference type="AlphaFoldDB" id="A0A2N5J0X2"/>
<dbReference type="SMART" id="SM00382">
    <property type="entry name" value="AAA"/>
    <property type="match status" value="1"/>
</dbReference>
<dbReference type="Pfam" id="PF00005">
    <property type="entry name" value="ABC_tran"/>
    <property type="match status" value="1"/>
</dbReference>
<evidence type="ECO:0000256" key="5">
    <source>
        <dbReference type="ARBA" id="ARBA00022967"/>
    </source>
</evidence>
<sequence>MADIITLDDVSVVFEHGGRLVEAVSHANVHVEEGEIFGIVGFSGAGKSTLVRTINLLERPTSGRVVIDGRDVTTLRGAALRELRSGIGFVFQSFNLIDNVTVAQNIAFALKAAHVPKAQRRPRIEELLRLVGLEEKIDSYPSQLSGGQKQRVSIARALANHPRILLCDEATSALDLETTEEILALLKRINAELGVTIVFITHQFDVAKAIFDHVAVMEHGVIVEQGTTIDVFGSPRHETTRALVERYLGVAIPRQLVPQLPSGRLIELRYKDEGAFEPLISDVSRRFEVSINVLHGNVGYFGTQAIGTLIVLVSARQEGQRGAFVVQAAIDELSSRVADARELSVALNDDIGASVDAIFVDDAYDAKPPAAASDAYDGVAYDGDAHKEVLA</sequence>
<dbReference type="Proteomes" id="UP000234935">
    <property type="component" value="Unassembled WGS sequence"/>
</dbReference>
<dbReference type="InterPro" id="IPR017871">
    <property type="entry name" value="ABC_transporter-like_CS"/>
</dbReference>
<dbReference type="InterPro" id="IPR041701">
    <property type="entry name" value="MetN_ABC"/>
</dbReference>
<evidence type="ECO:0000256" key="6">
    <source>
        <dbReference type="ARBA" id="ARBA00022970"/>
    </source>
</evidence>
<evidence type="ECO:0000313" key="10">
    <source>
        <dbReference type="Proteomes" id="UP000234935"/>
    </source>
</evidence>
<dbReference type="InterPro" id="IPR027417">
    <property type="entry name" value="P-loop_NTPase"/>
</dbReference>
<dbReference type="CDD" id="cd03258">
    <property type="entry name" value="ABC_MetN_methionine_transporter"/>
    <property type="match status" value="1"/>
</dbReference>
<dbReference type="GO" id="GO:0006865">
    <property type="term" value="P:amino acid transport"/>
    <property type="evidence" value="ECO:0007669"/>
    <property type="project" value="UniProtKB-KW"/>
</dbReference>
<dbReference type="SUPFAM" id="SSF55021">
    <property type="entry name" value="ACT-like"/>
    <property type="match status" value="1"/>
</dbReference>
<keyword evidence="1" id="KW-0813">Transport</keyword>
<dbReference type="PANTHER" id="PTHR43166">
    <property type="entry name" value="AMINO ACID IMPORT ATP-BINDING PROTEIN"/>
    <property type="match status" value="1"/>
</dbReference>
<comment type="caution">
    <text evidence="9">The sequence shown here is derived from an EMBL/GenBank/DDBJ whole genome shotgun (WGS) entry which is preliminary data.</text>
</comment>
<dbReference type="GO" id="GO:0005524">
    <property type="term" value="F:ATP binding"/>
    <property type="evidence" value="ECO:0007669"/>
    <property type="project" value="UniProtKB-KW"/>
</dbReference>
<keyword evidence="5" id="KW-1278">Translocase</keyword>
<dbReference type="PANTHER" id="PTHR43166:SF30">
    <property type="entry name" value="METHIONINE IMPORT ATP-BINDING PROTEIN METN"/>
    <property type="match status" value="1"/>
</dbReference>
<keyword evidence="2" id="KW-1003">Cell membrane</keyword>
<dbReference type="InterPro" id="IPR018449">
    <property type="entry name" value="NIL_domain"/>
</dbReference>
<dbReference type="RefSeq" id="WP_051198629.1">
    <property type="nucleotide sequence ID" value="NZ_NMYC01000001.1"/>
</dbReference>
<evidence type="ECO:0000256" key="7">
    <source>
        <dbReference type="ARBA" id="ARBA00023136"/>
    </source>
</evidence>
<dbReference type="GO" id="GO:0016887">
    <property type="term" value="F:ATP hydrolysis activity"/>
    <property type="evidence" value="ECO:0007669"/>
    <property type="project" value="InterPro"/>
</dbReference>
<dbReference type="OrthoDB" id="4283894at2"/>
<keyword evidence="7" id="KW-0472">Membrane</keyword>
<name>A0A2N5J0X2_9BIFI</name>
<reference evidence="9 10" key="1">
    <citation type="submission" date="2017-07" db="EMBL/GenBank/DDBJ databases">
        <title>Bifidobacterium novel species.</title>
        <authorList>
            <person name="Lugli G.A."/>
            <person name="Milani C."/>
            <person name="Duranti S."/>
            <person name="Mangifesta M."/>
        </authorList>
    </citation>
    <scope>NUCLEOTIDE SEQUENCE [LARGE SCALE GENOMIC DNA]</scope>
    <source>
        <strain evidence="10">Goo31D</strain>
    </source>
</reference>
<evidence type="ECO:0000256" key="1">
    <source>
        <dbReference type="ARBA" id="ARBA00022448"/>
    </source>
</evidence>
<keyword evidence="6" id="KW-0029">Amino-acid transport</keyword>
<accession>A0A2N5J0X2</accession>
<dbReference type="Gene3D" id="3.30.70.260">
    <property type="match status" value="1"/>
</dbReference>
<dbReference type="InterPro" id="IPR003593">
    <property type="entry name" value="AAA+_ATPase"/>
</dbReference>
<dbReference type="PROSITE" id="PS00211">
    <property type="entry name" value="ABC_TRANSPORTER_1"/>
    <property type="match status" value="1"/>
</dbReference>
<protein>
    <submittedName>
        <fullName evidence="9">ABC transporter ATP-binding protein</fullName>
    </submittedName>
</protein>
<gene>
    <name evidence="9" type="ORF">CGZ88_0006</name>
</gene>
<evidence type="ECO:0000313" key="9">
    <source>
        <dbReference type="EMBL" id="PLS27844.1"/>
    </source>
</evidence>
<dbReference type="Pfam" id="PF09383">
    <property type="entry name" value="NIL"/>
    <property type="match status" value="1"/>
</dbReference>
<keyword evidence="4 9" id="KW-0067">ATP-binding</keyword>
<dbReference type="InterPro" id="IPR045865">
    <property type="entry name" value="ACT-like_dom_sf"/>
</dbReference>
<keyword evidence="3" id="KW-0547">Nucleotide-binding</keyword>
<keyword evidence="10" id="KW-1185">Reference proteome</keyword>
<feature type="domain" description="ABC transporter" evidence="8">
    <location>
        <begin position="5"/>
        <end position="244"/>
    </location>
</feature>
<dbReference type="SUPFAM" id="SSF52540">
    <property type="entry name" value="P-loop containing nucleoside triphosphate hydrolases"/>
    <property type="match status" value="1"/>
</dbReference>